<proteinExistence type="inferred from homology"/>
<gene>
    <name evidence="9" type="primary">ihfA_1</name>
    <name evidence="9" type="ORF">Cva_00218</name>
</gene>
<dbReference type="GO" id="GO:0030527">
    <property type="term" value="F:structural constituent of chromatin"/>
    <property type="evidence" value="ECO:0007669"/>
    <property type="project" value="InterPro"/>
</dbReference>
<evidence type="ECO:0000256" key="8">
    <source>
        <dbReference type="RuleBase" id="RU003939"/>
    </source>
</evidence>
<dbReference type="Pfam" id="PF00216">
    <property type="entry name" value="Bac_DNA_binding"/>
    <property type="match status" value="1"/>
</dbReference>
<evidence type="ECO:0000313" key="9">
    <source>
        <dbReference type="EMBL" id="GAO97582.1"/>
    </source>
</evidence>
<dbReference type="CDD" id="cd13835">
    <property type="entry name" value="IHF_A"/>
    <property type="match status" value="1"/>
</dbReference>
<dbReference type="InterPro" id="IPR005684">
    <property type="entry name" value="IHF_alpha"/>
</dbReference>
<dbReference type="GO" id="GO:0006417">
    <property type="term" value="P:regulation of translation"/>
    <property type="evidence" value="ECO:0007669"/>
    <property type="project" value="UniProtKB-KW"/>
</dbReference>
<dbReference type="Gene3D" id="4.10.520.10">
    <property type="entry name" value="IHF-like DNA-binding proteins"/>
    <property type="match status" value="1"/>
</dbReference>
<dbReference type="Proteomes" id="UP000036771">
    <property type="component" value="Unassembled WGS sequence"/>
</dbReference>
<keyword evidence="6" id="KW-0804">Transcription</keyword>
<keyword evidence="4" id="KW-0805">Transcription regulation</keyword>
<comment type="caution">
    <text evidence="9">The sequence shown here is derived from an EMBL/GenBank/DDBJ whole genome shotgun (WGS) entry which is preliminary data.</text>
</comment>
<keyword evidence="7" id="KW-0233">DNA recombination</keyword>
<dbReference type="SUPFAM" id="SSF47729">
    <property type="entry name" value="IHF-like DNA-binding proteins"/>
    <property type="match status" value="1"/>
</dbReference>
<evidence type="ECO:0000313" key="10">
    <source>
        <dbReference type="Proteomes" id="UP000036771"/>
    </source>
</evidence>
<dbReference type="PANTHER" id="PTHR33175:SF2">
    <property type="entry name" value="INTEGRATION HOST FACTOR SUBUNIT ALPHA"/>
    <property type="match status" value="1"/>
</dbReference>
<keyword evidence="5" id="KW-0238">DNA-binding</keyword>
<dbReference type="GO" id="GO:0003677">
    <property type="term" value="F:DNA binding"/>
    <property type="evidence" value="ECO:0007669"/>
    <property type="project" value="UniProtKB-KW"/>
</dbReference>
<dbReference type="AlphaFoldDB" id="A0A0K8MAW0"/>
<evidence type="ECO:0000256" key="4">
    <source>
        <dbReference type="ARBA" id="ARBA00023015"/>
    </source>
</evidence>
<evidence type="ECO:0000256" key="7">
    <source>
        <dbReference type="ARBA" id="ARBA00023172"/>
    </source>
</evidence>
<evidence type="ECO:0000256" key="1">
    <source>
        <dbReference type="ARBA" id="ARBA00010529"/>
    </source>
</evidence>
<dbReference type="InterPro" id="IPR000119">
    <property type="entry name" value="Hist_DNA-bd"/>
</dbReference>
<dbReference type="GO" id="GO:0005829">
    <property type="term" value="C:cytosol"/>
    <property type="evidence" value="ECO:0007669"/>
    <property type="project" value="TreeGrafter"/>
</dbReference>
<keyword evidence="3" id="KW-0810">Translation regulation</keyword>
<dbReference type="OrthoDB" id="9797747at2"/>
<dbReference type="SMART" id="SM00411">
    <property type="entry name" value="BHL"/>
    <property type="match status" value="1"/>
</dbReference>
<dbReference type="STRING" id="1629334.Cva_00218"/>
<comment type="similarity">
    <text evidence="1 8">Belongs to the bacterial histone-like protein family.</text>
</comment>
<evidence type="ECO:0000256" key="3">
    <source>
        <dbReference type="ARBA" id="ARBA00022845"/>
    </source>
</evidence>
<dbReference type="GO" id="GO:0006310">
    <property type="term" value="P:DNA recombination"/>
    <property type="evidence" value="ECO:0007669"/>
    <property type="project" value="UniProtKB-KW"/>
</dbReference>
<dbReference type="PRINTS" id="PR01727">
    <property type="entry name" value="DNABINDINGHU"/>
</dbReference>
<dbReference type="InterPro" id="IPR020816">
    <property type="entry name" value="Histone-like_DNA-bd_CS"/>
</dbReference>
<dbReference type="GO" id="GO:0006355">
    <property type="term" value="P:regulation of DNA-templated transcription"/>
    <property type="evidence" value="ECO:0007669"/>
    <property type="project" value="InterPro"/>
</dbReference>
<evidence type="ECO:0000256" key="5">
    <source>
        <dbReference type="ARBA" id="ARBA00023125"/>
    </source>
</evidence>
<organism evidence="9 10">
    <name type="scientific">Caedimonas varicaedens</name>
    <dbReference type="NCBI Taxonomy" id="1629334"/>
    <lineage>
        <taxon>Bacteria</taxon>
        <taxon>Pseudomonadati</taxon>
        <taxon>Pseudomonadota</taxon>
        <taxon>Alphaproteobacteria</taxon>
        <taxon>Holosporales</taxon>
        <taxon>Caedimonadaceae</taxon>
        <taxon>Caedimonas</taxon>
    </lineage>
</organism>
<accession>A0A0K8MAW0</accession>
<protein>
    <recommendedName>
        <fullName evidence="2">Integration host factor subunit alpha</fullName>
    </recommendedName>
</protein>
<dbReference type="PANTHER" id="PTHR33175">
    <property type="entry name" value="DNA-BINDING PROTEIN HU"/>
    <property type="match status" value="1"/>
</dbReference>
<reference evidence="9 10" key="1">
    <citation type="submission" date="2015-03" db="EMBL/GenBank/DDBJ databases">
        <title>Caedibacter varicaedens, whole genome shotgun sequence.</title>
        <authorList>
            <person name="Suzuki H."/>
            <person name="Dapper A.L."/>
            <person name="Gibson A.K."/>
            <person name="Jackson C."/>
            <person name="Lee H."/>
            <person name="Pejaver V.R."/>
            <person name="Doak T."/>
            <person name="Lynch M."/>
        </authorList>
    </citation>
    <scope>NUCLEOTIDE SEQUENCE [LARGE SCALE GENOMIC DNA]</scope>
</reference>
<dbReference type="InterPro" id="IPR010992">
    <property type="entry name" value="IHF-like_DNA-bd_dom_sf"/>
</dbReference>
<sequence length="97" mass="10835">MNIETITREDIAQSIAEKVAIPHNHSGKVLEKILEIMIKALVRDGQLKISSFGTFMVLNKGKRVGRNPKTGQEVIIKPRKSVSFKASEKLKHKIAKS</sequence>
<evidence type="ECO:0000256" key="6">
    <source>
        <dbReference type="ARBA" id="ARBA00023163"/>
    </source>
</evidence>
<dbReference type="GO" id="GO:0009893">
    <property type="term" value="P:positive regulation of metabolic process"/>
    <property type="evidence" value="ECO:0007669"/>
    <property type="project" value="UniProtKB-ARBA"/>
</dbReference>
<evidence type="ECO:0000256" key="2">
    <source>
        <dbReference type="ARBA" id="ARBA00018329"/>
    </source>
</evidence>
<name>A0A0K8MAW0_9PROT</name>
<keyword evidence="10" id="KW-1185">Reference proteome</keyword>
<dbReference type="PROSITE" id="PS00045">
    <property type="entry name" value="HISTONE_LIKE"/>
    <property type="match status" value="1"/>
</dbReference>
<dbReference type="EMBL" id="BBVC01000010">
    <property type="protein sequence ID" value="GAO97582.1"/>
    <property type="molecule type" value="Genomic_DNA"/>
</dbReference>